<feature type="domain" description="Tetrahydrofolate dehydrogenase/cyclohydrolase catalytic" evidence="13">
    <location>
        <begin position="6"/>
        <end position="121"/>
    </location>
</feature>
<dbReference type="SUPFAM" id="SSF51735">
    <property type="entry name" value="NAD(P)-binding Rossmann-fold domains"/>
    <property type="match status" value="1"/>
</dbReference>
<dbReference type="CDD" id="cd01080">
    <property type="entry name" value="NAD_bind_m-THF_DH_Cyclohyd"/>
    <property type="match status" value="1"/>
</dbReference>
<dbReference type="EC" id="1.5.1.5" evidence="12"/>
<evidence type="ECO:0000256" key="8">
    <source>
        <dbReference type="ARBA" id="ARBA00023002"/>
    </source>
</evidence>
<keyword evidence="9 12" id="KW-0368">Histidine biosynthesis</keyword>
<organism evidence="15 16">
    <name type="scientific">Buchnera aphidicola subsp. Rhopalosiphum padi</name>
    <dbReference type="NCBI Taxonomy" id="98793"/>
    <lineage>
        <taxon>Bacteria</taxon>
        <taxon>Pseudomonadati</taxon>
        <taxon>Pseudomonadota</taxon>
        <taxon>Gammaproteobacteria</taxon>
        <taxon>Enterobacterales</taxon>
        <taxon>Erwiniaceae</taxon>
        <taxon>Buchnera</taxon>
    </lineage>
</organism>
<dbReference type="EC" id="3.5.4.9" evidence="12"/>
<keyword evidence="3 12" id="KW-0554">One-carbon metabolism</keyword>
<proteinExistence type="inferred from homology"/>
<evidence type="ECO:0000256" key="12">
    <source>
        <dbReference type="HAMAP-Rule" id="MF_01576"/>
    </source>
</evidence>
<dbReference type="Pfam" id="PF02882">
    <property type="entry name" value="THF_DHG_CYH_C"/>
    <property type="match status" value="1"/>
</dbReference>
<evidence type="ECO:0000313" key="16">
    <source>
        <dbReference type="Proteomes" id="UP000298688"/>
    </source>
</evidence>
<evidence type="ECO:0000256" key="11">
    <source>
        <dbReference type="ARBA" id="ARBA00023268"/>
    </source>
</evidence>
<dbReference type="InterPro" id="IPR020630">
    <property type="entry name" value="THF_DH/CycHdrlase_cat_dom"/>
</dbReference>
<evidence type="ECO:0000256" key="6">
    <source>
        <dbReference type="ARBA" id="ARBA00022801"/>
    </source>
</evidence>
<sequence length="285" mass="31491">MSAIIINGNKIAKKIEIDILKKIEKRKKNKKRIPGLAVILIGKNPASEIYVKRKISACKNIGFISKYWSFPINVSEKEILNLIEKLNNDVNIDGILVQLPIPEKINYYKIFSSIRADKDVDGFHPYNTGSLCQRNPTLRACTPKGIITMLNYKKIKTHGLNAVVIGASNIVGRPMSMELLLAGCTTTVTHRFTRNLENHIKNADLLVVAIGKPNFLHGDLIKEGAIVIDVGINRLKNGSIVGDVDFKSACLKASYITPVPGGVGPMTVISLLENTLEACEKYHDF</sequence>
<evidence type="ECO:0000259" key="14">
    <source>
        <dbReference type="Pfam" id="PF02882"/>
    </source>
</evidence>
<dbReference type="Proteomes" id="UP000298688">
    <property type="component" value="Chromosome"/>
</dbReference>
<evidence type="ECO:0000256" key="5">
    <source>
        <dbReference type="ARBA" id="ARBA00022755"/>
    </source>
</evidence>
<comment type="function">
    <text evidence="12">Catalyzes the oxidation of 5,10-methylenetetrahydrofolate to 5,10-methenyltetrahydrofolate and then the hydrolysis of 5,10-methenyltetrahydrofolate to 10-formyltetrahydrofolate.</text>
</comment>
<dbReference type="RefSeq" id="WP_158337485.1">
    <property type="nucleotide sequence ID" value="NZ_CP034858.1"/>
</dbReference>
<feature type="binding site" evidence="12">
    <location>
        <position position="232"/>
    </location>
    <ligand>
        <name>NADP(+)</name>
        <dbReference type="ChEBI" id="CHEBI:58349"/>
    </ligand>
</feature>
<dbReference type="GO" id="GO:0006164">
    <property type="term" value="P:purine nucleotide biosynthetic process"/>
    <property type="evidence" value="ECO:0007669"/>
    <property type="project" value="UniProtKB-KW"/>
</dbReference>
<keyword evidence="10 12" id="KW-0486">Methionine biosynthesis</keyword>
<dbReference type="PANTHER" id="PTHR48099">
    <property type="entry name" value="C-1-TETRAHYDROFOLATE SYNTHASE, CYTOPLASMIC-RELATED"/>
    <property type="match status" value="1"/>
</dbReference>
<dbReference type="PRINTS" id="PR00085">
    <property type="entry name" value="THFDHDRGNASE"/>
</dbReference>
<protein>
    <recommendedName>
        <fullName evidence="12">Bifunctional protein FolD</fullName>
    </recommendedName>
    <domain>
        <recommendedName>
            <fullName evidence="12">Methylenetetrahydrofolate dehydrogenase</fullName>
            <ecNumber evidence="12">1.5.1.5</ecNumber>
        </recommendedName>
    </domain>
    <domain>
        <recommendedName>
            <fullName evidence="12">Methenyltetrahydrofolate cyclohydrolase</fullName>
            <ecNumber evidence="12">3.5.4.9</ecNumber>
        </recommendedName>
    </domain>
</protein>
<dbReference type="PROSITE" id="PS00767">
    <property type="entry name" value="THF_DHG_CYH_2"/>
    <property type="match status" value="1"/>
</dbReference>
<dbReference type="InterPro" id="IPR036291">
    <property type="entry name" value="NAD(P)-bd_dom_sf"/>
</dbReference>
<dbReference type="FunFam" id="3.40.50.10860:FF:000005">
    <property type="entry name" value="C-1-tetrahydrofolate synthase, cytoplasmic, putative"/>
    <property type="match status" value="1"/>
</dbReference>
<keyword evidence="6 12" id="KW-0378">Hydrolase</keyword>
<keyword evidence="5 12" id="KW-0658">Purine biosynthesis</keyword>
<dbReference type="EMBL" id="CP034858">
    <property type="protein sequence ID" value="QCI25107.1"/>
    <property type="molecule type" value="Genomic_DNA"/>
</dbReference>
<feature type="binding site" evidence="12">
    <location>
        <begin position="166"/>
        <end position="168"/>
    </location>
    <ligand>
        <name>NADP(+)</name>
        <dbReference type="ChEBI" id="CHEBI:58349"/>
    </ligand>
</feature>
<dbReference type="UniPathway" id="UPA00193"/>
<gene>
    <name evidence="12 15" type="primary">folD</name>
    <name evidence="15" type="ORF">D9V76_02495</name>
</gene>
<dbReference type="InterPro" id="IPR046346">
    <property type="entry name" value="Aminoacid_DH-like_N_sf"/>
</dbReference>
<dbReference type="GO" id="GO:0000105">
    <property type="term" value="P:L-histidine biosynthetic process"/>
    <property type="evidence" value="ECO:0007669"/>
    <property type="project" value="UniProtKB-KW"/>
</dbReference>
<keyword evidence="4 12" id="KW-0028">Amino-acid biosynthesis</keyword>
<reference evidence="15 16" key="1">
    <citation type="submission" date="2018-12" db="EMBL/GenBank/DDBJ databases">
        <authorList>
            <person name="Chong R.A."/>
        </authorList>
    </citation>
    <scope>NUCLEOTIDE SEQUENCE [LARGE SCALE GENOMIC DNA]</scope>
    <source>
        <strain evidence="15 16">Rpa</strain>
    </source>
</reference>
<keyword evidence="7 12" id="KW-0521">NADP</keyword>
<dbReference type="GO" id="GO:0004477">
    <property type="term" value="F:methenyltetrahydrofolate cyclohydrolase activity"/>
    <property type="evidence" value="ECO:0007669"/>
    <property type="project" value="UniProtKB-UniRule"/>
</dbReference>
<feature type="domain" description="Tetrahydrofolate dehydrogenase/cyclohydrolase NAD(P)-binding" evidence="14">
    <location>
        <begin position="140"/>
        <end position="281"/>
    </location>
</feature>
<dbReference type="OrthoDB" id="9803580at2"/>
<dbReference type="InterPro" id="IPR020867">
    <property type="entry name" value="THF_DH/CycHdrlase_CS"/>
</dbReference>
<evidence type="ECO:0000256" key="7">
    <source>
        <dbReference type="ARBA" id="ARBA00022857"/>
    </source>
</evidence>
<dbReference type="HAMAP" id="MF_01576">
    <property type="entry name" value="THF_DHG_CYH"/>
    <property type="match status" value="1"/>
</dbReference>
<dbReference type="GO" id="GO:0004488">
    <property type="term" value="F:methylenetetrahydrofolate dehydrogenase (NADP+) activity"/>
    <property type="evidence" value="ECO:0007669"/>
    <property type="project" value="UniProtKB-UniRule"/>
</dbReference>
<dbReference type="PROSITE" id="PS00766">
    <property type="entry name" value="THF_DHG_CYH_1"/>
    <property type="match status" value="1"/>
</dbReference>
<dbReference type="NCBIfam" id="NF008058">
    <property type="entry name" value="PRK10792.1"/>
    <property type="match status" value="1"/>
</dbReference>
<evidence type="ECO:0000256" key="10">
    <source>
        <dbReference type="ARBA" id="ARBA00023167"/>
    </source>
</evidence>
<evidence type="ECO:0000256" key="3">
    <source>
        <dbReference type="ARBA" id="ARBA00022563"/>
    </source>
</evidence>
<dbReference type="GO" id="GO:0035999">
    <property type="term" value="P:tetrahydrofolate interconversion"/>
    <property type="evidence" value="ECO:0007669"/>
    <property type="project" value="UniProtKB-UniRule"/>
</dbReference>
<dbReference type="GO" id="GO:0005829">
    <property type="term" value="C:cytosol"/>
    <property type="evidence" value="ECO:0007669"/>
    <property type="project" value="TreeGrafter"/>
</dbReference>
<evidence type="ECO:0000256" key="9">
    <source>
        <dbReference type="ARBA" id="ARBA00023102"/>
    </source>
</evidence>
<dbReference type="FunFam" id="3.40.50.720:FF:000006">
    <property type="entry name" value="Bifunctional protein FolD"/>
    <property type="match status" value="1"/>
</dbReference>
<dbReference type="InterPro" id="IPR000672">
    <property type="entry name" value="THF_DH/CycHdrlase"/>
</dbReference>
<dbReference type="PANTHER" id="PTHR48099:SF5">
    <property type="entry name" value="C-1-TETRAHYDROFOLATE SYNTHASE, CYTOPLASMIC"/>
    <property type="match status" value="1"/>
</dbReference>
<dbReference type="Gene3D" id="3.40.50.10860">
    <property type="entry name" value="Leucine Dehydrogenase, chain A, domain 1"/>
    <property type="match status" value="1"/>
</dbReference>
<keyword evidence="11 12" id="KW-0511">Multifunctional enzyme</keyword>
<comment type="similarity">
    <text evidence="12">Belongs to the tetrahydrofolate dehydrogenase/cyclohydrolase family.</text>
</comment>
<reference evidence="15 16" key="2">
    <citation type="submission" date="2019-05" db="EMBL/GenBank/DDBJ databases">
        <title>Genome evolution of the obligate endosymbiont Buchnera aphidicola.</title>
        <authorList>
            <person name="Moran N.A."/>
        </authorList>
    </citation>
    <scope>NUCLEOTIDE SEQUENCE [LARGE SCALE GENOMIC DNA]</scope>
    <source>
        <strain evidence="15 16">Rpa</strain>
    </source>
</reference>
<evidence type="ECO:0000259" key="13">
    <source>
        <dbReference type="Pfam" id="PF00763"/>
    </source>
</evidence>
<dbReference type="Pfam" id="PF00763">
    <property type="entry name" value="THF_DHG_CYH"/>
    <property type="match status" value="1"/>
</dbReference>
<evidence type="ECO:0000313" key="15">
    <source>
        <dbReference type="EMBL" id="QCI25107.1"/>
    </source>
</evidence>
<comment type="catalytic activity">
    <reaction evidence="12">
        <text>(6R)-5,10-methylene-5,6,7,8-tetrahydrofolate + NADP(+) = (6R)-5,10-methenyltetrahydrofolate + NADPH</text>
        <dbReference type="Rhea" id="RHEA:22812"/>
        <dbReference type="ChEBI" id="CHEBI:15636"/>
        <dbReference type="ChEBI" id="CHEBI:57455"/>
        <dbReference type="ChEBI" id="CHEBI:57783"/>
        <dbReference type="ChEBI" id="CHEBI:58349"/>
        <dbReference type="EC" id="1.5.1.5"/>
    </reaction>
</comment>
<name>A0A4D6Y6H1_BUCRP</name>
<comment type="pathway">
    <text evidence="1 12">One-carbon metabolism; tetrahydrofolate interconversion.</text>
</comment>
<comment type="caution">
    <text evidence="12">Lacks conserved residue(s) required for the propagation of feature annotation.</text>
</comment>
<evidence type="ECO:0000256" key="4">
    <source>
        <dbReference type="ARBA" id="ARBA00022605"/>
    </source>
</evidence>
<dbReference type="AlphaFoldDB" id="A0A4D6Y6H1"/>
<accession>A0A4D6Y6H1</accession>
<keyword evidence="8 12" id="KW-0560">Oxidoreductase</keyword>
<dbReference type="SUPFAM" id="SSF53223">
    <property type="entry name" value="Aminoacid dehydrogenase-like, N-terminal domain"/>
    <property type="match status" value="1"/>
</dbReference>
<dbReference type="Gene3D" id="3.40.50.720">
    <property type="entry name" value="NAD(P)-binding Rossmann-like Domain"/>
    <property type="match status" value="1"/>
</dbReference>
<comment type="subunit">
    <text evidence="2 12">Homodimer.</text>
</comment>
<evidence type="ECO:0000256" key="2">
    <source>
        <dbReference type="ARBA" id="ARBA00011738"/>
    </source>
</evidence>
<dbReference type="GO" id="GO:0009086">
    <property type="term" value="P:methionine biosynthetic process"/>
    <property type="evidence" value="ECO:0007669"/>
    <property type="project" value="UniProtKB-KW"/>
</dbReference>
<comment type="catalytic activity">
    <reaction evidence="12">
        <text>(6R)-5,10-methenyltetrahydrofolate + H2O = (6R)-10-formyltetrahydrofolate + H(+)</text>
        <dbReference type="Rhea" id="RHEA:23700"/>
        <dbReference type="ChEBI" id="CHEBI:15377"/>
        <dbReference type="ChEBI" id="CHEBI:15378"/>
        <dbReference type="ChEBI" id="CHEBI:57455"/>
        <dbReference type="ChEBI" id="CHEBI:195366"/>
        <dbReference type="EC" id="3.5.4.9"/>
    </reaction>
</comment>
<evidence type="ECO:0000256" key="1">
    <source>
        <dbReference type="ARBA" id="ARBA00004777"/>
    </source>
</evidence>
<dbReference type="InterPro" id="IPR020631">
    <property type="entry name" value="THF_DH/CycHdrlase_NAD-bd_dom"/>
</dbReference>